<evidence type="ECO:0000256" key="10">
    <source>
        <dbReference type="HAMAP-Rule" id="MF_01405"/>
    </source>
</evidence>
<evidence type="ECO:0000313" key="12">
    <source>
        <dbReference type="EMBL" id="MBO8459873.1"/>
    </source>
</evidence>
<dbReference type="CDD" id="cd00515">
    <property type="entry name" value="HAM1"/>
    <property type="match status" value="1"/>
</dbReference>
<dbReference type="HAMAP" id="MF_01405">
    <property type="entry name" value="Non_canon_purine_NTPase"/>
    <property type="match status" value="1"/>
</dbReference>
<reference evidence="12" key="1">
    <citation type="submission" date="2020-10" db="EMBL/GenBank/DDBJ databases">
        <authorList>
            <person name="Gilroy R."/>
        </authorList>
    </citation>
    <scope>NUCLEOTIDE SEQUENCE</scope>
    <source>
        <strain evidence="12">G3-3990</strain>
    </source>
</reference>
<dbReference type="PANTHER" id="PTHR11067:SF9">
    <property type="entry name" value="INOSINE TRIPHOSPHATE PYROPHOSPHATASE"/>
    <property type="match status" value="1"/>
</dbReference>
<dbReference type="GO" id="GO:0036222">
    <property type="term" value="F:XTP diphosphatase activity"/>
    <property type="evidence" value="ECO:0007669"/>
    <property type="project" value="UniProtKB-UniRule"/>
</dbReference>
<dbReference type="InterPro" id="IPR002637">
    <property type="entry name" value="RdgB/HAM1"/>
</dbReference>
<accession>A0A9D9N4H0</accession>
<evidence type="ECO:0000256" key="4">
    <source>
        <dbReference type="ARBA" id="ARBA00022741"/>
    </source>
</evidence>
<feature type="binding site" evidence="10">
    <location>
        <position position="76"/>
    </location>
    <ligand>
        <name>Mg(2+)</name>
        <dbReference type="ChEBI" id="CHEBI:18420"/>
    </ligand>
</feature>
<evidence type="ECO:0000256" key="8">
    <source>
        <dbReference type="ARBA" id="ARBA00051875"/>
    </source>
</evidence>
<comment type="cofactor">
    <cofactor evidence="10">
        <name>Mg(2+)</name>
        <dbReference type="ChEBI" id="CHEBI:18420"/>
    </cofactor>
    <text evidence="10">Binds 1 Mg(2+) ion per subunit.</text>
</comment>
<name>A0A9D9N4H0_9BACT</name>
<feature type="binding site" evidence="10">
    <location>
        <begin position="156"/>
        <end position="159"/>
    </location>
    <ligand>
        <name>substrate</name>
    </ligand>
</feature>
<feature type="binding site" evidence="10">
    <location>
        <begin position="184"/>
        <end position="185"/>
    </location>
    <ligand>
        <name>substrate</name>
    </ligand>
</feature>
<feature type="binding site" evidence="10">
    <location>
        <position position="77"/>
    </location>
    <ligand>
        <name>substrate</name>
    </ligand>
</feature>
<dbReference type="AlphaFoldDB" id="A0A9D9N4H0"/>
<dbReference type="FunFam" id="3.90.950.10:FF:000001">
    <property type="entry name" value="dITP/XTP pyrophosphatase"/>
    <property type="match status" value="1"/>
</dbReference>
<evidence type="ECO:0000256" key="2">
    <source>
        <dbReference type="ARBA" id="ARBA00011738"/>
    </source>
</evidence>
<gene>
    <name evidence="12" type="primary">rdgB</name>
    <name evidence="12" type="ORF">IAA73_06030</name>
</gene>
<dbReference type="EMBL" id="JADIMG010000059">
    <property type="protein sequence ID" value="MBO8459873.1"/>
    <property type="molecule type" value="Genomic_DNA"/>
</dbReference>
<comment type="similarity">
    <text evidence="1 10 11">Belongs to the HAM1 NTPase family.</text>
</comment>
<dbReference type="Pfam" id="PF01725">
    <property type="entry name" value="Ham1p_like"/>
    <property type="match status" value="1"/>
</dbReference>
<dbReference type="GO" id="GO:0009117">
    <property type="term" value="P:nucleotide metabolic process"/>
    <property type="evidence" value="ECO:0007669"/>
    <property type="project" value="UniProtKB-KW"/>
</dbReference>
<keyword evidence="3 10" id="KW-0479">Metal-binding</keyword>
<dbReference type="NCBIfam" id="TIGR00042">
    <property type="entry name" value="RdgB/HAM1 family non-canonical purine NTP pyrophosphatase"/>
    <property type="match status" value="1"/>
</dbReference>
<dbReference type="GO" id="GO:0036220">
    <property type="term" value="F:ITP diphosphatase activity"/>
    <property type="evidence" value="ECO:0007669"/>
    <property type="project" value="UniProtKB-UniRule"/>
</dbReference>
<comment type="subunit">
    <text evidence="2 10">Homodimer.</text>
</comment>
<evidence type="ECO:0000256" key="3">
    <source>
        <dbReference type="ARBA" id="ARBA00022723"/>
    </source>
</evidence>
<dbReference type="PANTHER" id="PTHR11067">
    <property type="entry name" value="INOSINE TRIPHOSPHATE PYROPHOSPHATASE/HAM1 PROTEIN"/>
    <property type="match status" value="1"/>
</dbReference>
<keyword evidence="7 10" id="KW-0546">Nucleotide metabolism</keyword>
<dbReference type="SUPFAM" id="SSF52972">
    <property type="entry name" value="ITPase-like"/>
    <property type="match status" value="1"/>
</dbReference>
<proteinExistence type="inferred from homology"/>
<dbReference type="InterPro" id="IPR020922">
    <property type="entry name" value="dITP/XTP_pyrophosphatase"/>
</dbReference>
<sequence>MRLVFATHNAHKLNEVRNILCAYAEEQGTSPIELMGLEDLKCYDDIPENESTLEGNARAKADFVFSRFSVDCFADDTGLEIEALGGEPGVYSARYAGEGHDSFANRKKVMDLMQGICNRKARFRTVVALRLGGEEHLFEGVVNGIITESEHGTGGFGYDSIFQPDGFDRTFAELDIKTKNSISHRGMAMRKLVEFLVNYKK</sequence>
<dbReference type="GO" id="GO:0000166">
    <property type="term" value="F:nucleotide binding"/>
    <property type="evidence" value="ECO:0007669"/>
    <property type="project" value="UniProtKB-KW"/>
</dbReference>
<evidence type="ECO:0000256" key="1">
    <source>
        <dbReference type="ARBA" id="ARBA00008023"/>
    </source>
</evidence>
<comment type="catalytic activity">
    <reaction evidence="9 10">
        <text>XTP + H2O = XMP + diphosphate + H(+)</text>
        <dbReference type="Rhea" id="RHEA:28610"/>
        <dbReference type="ChEBI" id="CHEBI:15377"/>
        <dbReference type="ChEBI" id="CHEBI:15378"/>
        <dbReference type="ChEBI" id="CHEBI:33019"/>
        <dbReference type="ChEBI" id="CHEBI:57464"/>
        <dbReference type="ChEBI" id="CHEBI:61314"/>
        <dbReference type="EC" id="3.6.1.66"/>
    </reaction>
</comment>
<evidence type="ECO:0000256" key="9">
    <source>
        <dbReference type="ARBA" id="ARBA00052017"/>
    </source>
</evidence>
<dbReference type="Gene3D" id="3.90.950.10">
    <property type="match status" value="1"/>
</dbReference>
<dbReference type="GO" id="GO:0035870">
    <property type="term" value="F:dITP diphosphatase activity"/>
    <property type="evidence" value="ECO:0007669"/>
    <property type="project" value="UniProtKB-UniRule"/>
</dbReference>
<dbReference type="EC" id="3.6.1.66" evidence="10"/>
<dbReference type="Proteomes" id="UP000823641">
    <property type="component" value="Unassembled WGS sequence"/>
</dbReference>
<dbReference type="GO" id="GO:0017111">
    <property type="term" value="F:ribonucleoside triphosphate phosphatase activity"/>
    <property type="evidence" value="ECO:0007669"/>
    <property type="project" value="InterPro"/>
</dbReference>
<feature type="active site" description="Proton acceptor" evidence="10">
    <location>
        <position position="76"/>
    </location>
</feature>
<comment type="catalytic activity">
    <reaction evidence="10">
        <text>ITP + H2O = IMP + diphosphate + H(+)</text>
        <dbReference type="Rhea" id="RHEA:29399"/>
        <dbReference type="ChEBI" id="CHEBI:15377"/>
        <dbReference type="ChEBI" id="CHEBI:15378"/>
        <dbReference type="ChEBI" id="CHEBI:33019"/>
        <dbReference type="ChEBI" id="CHEBI:58053"/>
        <dbReference type="ChEBI" id="CHEBI:61402"/>
        <dbReference type="EC" id="3.6.1.66"/>
    </reaction>
</comment>
<feature type="binding site" evidence="10">
    <location>
        <position position="179"/>
    </location>
    <ligand>
        <name>substrate</name>
    </ligand>
</feature>
<dbReference type="GO" id="GO:0009146">
    <property type="term" value="P:purine nucleoside triphosphate catabolic process"/>
    <property type="evidence" value="ECO:0007669"/>
    <property type="project" value="UniProtKB-UniRule"/>
</dbReference>
<evidence type="ECO:0000256" key="5">
    <source>
        <dbReference type="ARBA" id="ARBA00022801"/>
    </source>
</evidence>
<keyword evidence="6 10" id="KW-0460">Magnesium</keyword>
<reference evidence="12" key="2">
    <citation type="journal article" date="2021" name="PeerJ">
        <title>Extensive microbial diversity within the chicken gut microbiome revealed by metagenomics and culture.</title>
        <authorList>
            <person name="Gilroy R."/>
            <person name="Ravi A."/>
            <person name="Getino M."/>
            <person name="Pursley I."/>
            <person name="Horton D.L."/>
            <person name="Alikhan N.F."/>
            <person name="Baker D."/>
            <person name="Gharbi K."/>
            <person name="Hall N."/>
            <person name="Watson M."/>
            <person name="Adriaenssens E.M."/>
            <person name="Foster-Nyarko E."/>
            <person name="Jarju S."/>
            <person name="Secka A."/>
            <person name="Antonio M."/>
            <person name="Oren A."/>
            <person name="Chaudhuri R.R."/>
            <person name="La Ragione R."/>
            <person name="Hildebrand F."/>
            <person name="Pallen M.J."/>
        </authorList>
    </citation>
    <scope>NUCLEOTIDE SEQUENCE</scope>
    <source>
        <strain evidence="12">G3-3990</strain>
    </source>
</reference>
<dbReference type="InterPro" id="IPR029001">
    <property type="entry name" value="ITPase-like_fam"/>
</dbReference>
<comment type="catalytic activity">
    <reaction evidence="8 10">
        <text>dITP + H2O = dIMP + diphosphate + H(+)</text>
        <dbReference type="Rhea" id="RHEA:28342"/>
        <dbReference type="ChEBI" id="CHEBI:15377"/>
        <dbReference type="ChEBI" id="CHEBI:15378"/>
        <dbReference type="ChEBI" id="CHEBI:33019"/>
        <dbReference type="ChEBI" id="CHEBI:61194"/>
        <dbReference type="ChEBI" id="CHEBI:61382"/>
        <dbReference type="EC" id="3.6.1.66"/>
    </reaction>
</comment>
<comment type="function">
    <text evidence="10">Pyrophosphatase that catalyzes the hydrolysis of nucleoside triphosphates to their monophosphate derivatives, with a high preference for the non-canonical purine nucleotides XTP (xanthosine triphosphate), dITP (deoxyinosine triphosphate) and ITP. Seems to function as a house-cleaning enzyme that removes non-canonical purine nucleotides from the nucleotide pool, thus preventing their incorporation into DNA/RNA and avoiding chromosomal lesions.</text>
</comment>
<comment type="caution">
    <text evidence="10">Lacks conserved residue(s) required for the propagation of feature annotation.</text>
</comment>
<evidence type="ECO:0000256" key="6">
    <source>
        <dbReference type="ARBA" id="ARBA00022842"/>
    </source>
</evidence>
<feature type="binding site" evidence="10">
    <location>
        <begin position="7"/>
        <end position="12"/>
    </location>
    <ligand>
        <name>substrate</name>
    </ligand>
</feature>
<keyword evidence="4 10" id="KW-0547">Nucleotide-binding</keyword>
<organism evidence="12 13">
    <name type="scientific">Candidatus Gallipaludibacter merdavium</name>
    <dbReference type="NCBI Taxonomy" id="2840839"/>
    <lineage>
        <taxon>Bacteria</taxon>
        <taxon>Pseudomonadati</taxon>
        <taxon>Bacteroidota</taxon>
        <taxon>Bacteroidia</taxon>
        <taxon>Bacteroidales</taxon>
        <taxon>Candidatus Gallipaludibacter</taxon>
    </lineage>
</organism>
<protein>
    <recommendedName>
        <fullName evidence="10">dITP/XTP pyrophosphatase</fullName>
        <ecNumber evidence="10">3.6.1.66</ecNumber>
    </recommendedName>
    <alternativeName>
        <fullName evidence="10">Non-canonical purine NTP pyrophosphatase</fullName>
    </alternativeName>
    <alternativeName>
        <fullName evidence="10">Non-standard purine NTP pyrophosphatase</fullName>
    </alternativeName>
    <alternativeName>
        <fullName evidence="10">Nucleoside-triphosphate diphosphatase</fullName>
    </alternativeName>
    <alternativeName>
        <fullName evidence="10">Nucleoside-triphosphate pyrophosphatase</fullName>
        <shortName evidence="10">NTPase</shortName>
    </alternativeName>
</protein>
<evidence type="ECO:0000256" key="7">
    <source>
        <dbReference type="ARBA" id="ARBA00023080"/>
    </source>
</evidence>
<evidence type="ECO:0000256" key="11">
    <source>
        <dbReference type="RuleBase" id="RU003781"/>
    </source>
</evidence>
<dbReference type="GO" id="GO:0046872">
    <property type="term" value="F:metal ion binding"/>
    <property type="evidence" value="ECO:0007669"/>
    <property type="project" value="UniProtKB-KW"/>
</dbReference>
<comment type="caution">
    <text evidence="12">The sequence shown here is derived from an EMBL/GenBank/DDBJ whole genome shotgun (WGS) entry which is preliminary data.</text>
</comment>
<dbReference type="GO" id="GO:0005829">
    <property type="term" value="C:cytosol"/>
    <property type="evidence" value="ECO:0007669"/>
    <property type="project" value="TreeGrafter"/>
</dbReference>
<evidence type="ECO:0000313" key="13">
    <source>
        <dbReference type="Proteomes" id="UP000823641"/>
    </source>
</evidence>
<keyword evidence="5 10" id="KW-0378">Hydrolase</keyword>